<evidence type="ECO:0000259" key="2">
    <source>
        <dbReference type="Pfam" id="PF04572"/>
    </source>
</evidence>
<dbReference type="EMBL" id="OZ019897">
    <property type="protein sequence ID" value="CAK9225687.1"/>
    <property type="molecule type" value="Genomic_DNA"/>
</dbReference>
<keyword evidence="4" id="KW-1185">Reference proteome</keyword>
<protein>
    <recommendedName>
        <fullName evidence="2">Alpha 1,4-glycosyltransferase domain-containing protein</fullName>
    </recommendedName>
</protein>
<dbReference type="Pfam" id="PF04572">
    <property type="entry name" value="Gb3_synth"/>
    <property type="match status" value="1"/>
</dbReference>
<dbReference type="InterPro" id="IPR029044">
    <property type="entry name" value="Nucleotide-diphossugar_trans"/>
</dbReference>
<dbReference type="InterPro" id="IPR007652">
    <property type="entry name" value="A1-4-GlycosylTfrase_dom"/>
</dbReference>
<gene>
    <name evidence="3" type="ORF">CSSPTR1EN2_LOCUS17801</name>
</gene>
<dbReference type="SUPFAM" id="SSF53448">
    <property type="entry name" value="Nucleotide-diphospho-sugar transferases"/>
    <property type="match status" value="1"/>
</dbReference>
<proteinExistence type="predicted"/>
<reference evidence="3" key="1">
    <citation type="submission" date="2024-02" db="EMBL/GenBank/DDBJ databases">
        <authorList>
            <consortium name="ELIXIR-Norway"/>
            <consortium name="Elixir Norway"/>
        </authorList>
    </citation>
    <scope>NUCLEOTIDE SEQUENCE</scope>
</reference>
<evidence type="ECO:0000313" key="3">
    <source>
        <dbReference type="EMBL" id="CAK9225687.1"/>
    </source>
</evidence>
<feature type="region of interest" description="Disordered" evidence="1">
    <location>
        <begin position="88"/>
        <end position="122"/>
    </location>
</feature>
<dbReference type="InterPro" id="IPR044789">
    <property type="entry name" value="Put_A1-4-GlycosylTfrase_plant"/>
</dbReference>
<feature type="domain" description="Alpha 1,4-glycosyltransferase" evidence="2">
    <location>
        <begin position="491"/>
        <end position="620"/>
    </location>
</feature>
<organism evidence="3 4">
    <name type="scientific">Sphagnum troendelagicum</name>
    <dbReference type="NCBI Taxonomy" id="128251"/>
    <lineage>
        <taxon>Eukaryota</taxon>
        <taxon>Viridiplantae</taxon>
        <taxon>Streptophyta</taxon>
        <taxon>Embryophyta</taxon>
        <taxon>Bryophyta</taxon>
        <taxon>Sphagnophytina</taxon>
        <taxon>Sphagnopsida</taxon>
        <taxon>Sphagnales</taxon>
        <taxon>Sphagnaceae</taxon>
        <taxon>Sphagnum</taxon>
    </lineage>
</organism>
<dbReference type="PANTHER" id="PTHR47213:SF1">
    <property type="entry name" value="OS07G0567300 PROTEIN"/>
    <property type="match status" value="1"/>
</dbReference>
<feature type="compositionally biased region" description="Basic and acidic residues" evidence="1">
    <location>
        <begin position="98"/>
        <end position="118"/>
    </location>
</feature>
<dbReference type="PANTHER" id="PTHR47213">
    <property type="entry name" value="OS07G0567300 PROTEIN"/>
    <property type="match status" value="1"/>
</dbReference>
<dbReference type="Proteomes" id="UP001497512">
    <property type="component" value="Chromosome 5"/>
</dbReference>
<dbReference type="Gene3D" id="3.90.550.20">
    <property type="match status" value="1"/>
</dbReference>
<dbReference type="Pfam" id="PF04488">
    <property type="entry name" value="Gly_transf_sug"/>
    <property type="match status" value="1"/>
</dbReference>
<accession>A0ABP0UMR2</accession>
<sequence>MRRRIRERMIRSRPRPGGLPRLSWSSLSLSAARKSKSRIWWFLAAGSLVFLLLLASVAVVQLKSGGTTAGGLQHEGDDEVSQTVYRHDPQFGNGRRNAAREHMGTTRNSENKDRREGSARTLKKSTIREDLQRALEKKKKSPFIWSHALGMKKKTFRKLDKSAVAAAGCVSCSNPDDATAQAALHQLRGFKELVGMLKEQEYNSDDEPEDVNVQQNLEEVLEIEDTFQKPVKKANGMYISIPMLQDPDTLPGSWMTKSDKAVLRAMRSNGYGRGFDVSNSTAWPHSSKTTEDEAARISELGVGSQEKEINNNGNKKQQWGFFQGFLEPSYSFSQFMDRFLHQEVCAQRVFMAWTTPASSFTIRHQCALETLLHFHPNACIVVFSESIEFNFFETFIEERYKVAVVRPNLEELLAGTPTLEFASMLSEWRKTKLFYIHYTELLRLAAIYKYGGVYLDMDVILSKPLHTLHNTVGSDFSEGDVIHLNGAYMFFSRSSPFLRECLKEFAATYDNKSLVWNGAELLTRVANRTIKEDGTRRWQDEPQLLDIQPPFSFFPLSASNISRYYIQPLDRQQQEEQEELLSKIHRESYGTHLWNGLTAQLIPERGSLVHTILNQHCVHASGV</sequence>
<evidence type="ECO:0000256" key="1">
    <source>
        <dbReference type="SAM" id="MobiDB-lite"/>
    </source>
</evidence>
<dbReference type="InterPro" id="IPR007577">
    <property type="entry name" value="GlycoTrfase_DXD_sugar-bd_CS"/>
</dbReference>
<evidence type="ECO:0000313" key="4">
    <source>
        <dbReference type="Proteomes" id="UP001497512"/>
    </source>
</evidence>
<name>A0ABP0UMR2_9BRYO</name>